<sequence length="111" mass="11885">MGCTLEKLNIPFPPTPTEIAVVEKAHEMTIQPGKTARVHFPLNLLEGKAFHIARDRSYARMAIDFAKSVDAAAIMFWVPPAAGNAGNLALNVELKPDNALPPAQNTPAPSA</sequence>
<organism evidence="1 2">
    <name type="scientific">Pythium oligandrum</name>
    <name type="common">Mycoparasitic fungus</name>
    <dbReference type="NCBI Taxonomy" id="41045"/>
    <lineage>
        <taxon>Eukaryota</taxon>
        <taxon>Sar</taxon>
        <taxon>Stramenopiles</taxon>
        <taxon>Oomycota</taxon>
        <taxon>Peronosporomycetes</taxon>
        <taxon>Pythiales</taxon>
        <taxon>Pythiaceae</taxon>
        <taxon>Pythium</taxon>
    </lineage>
</organism>
<dbReference type="AlphaFoldDB" id="A0A8K1FTP3"/>
<accession>A0A8K1FTP3</accession>
<evidence type="ECO:0000313" key="2">
    <source>
        <dbReference type="Proteomes" id="UP000794436"/>
    </source>
</evidence>
<protein>
    <submittedName>
        <fullName evidence="1">Uncharacterized protein</fullName>
    </submittedName>
</protein>
<dbReference type="EMBL" id="SPLM01000001">
    <property type="protein sequence ID" value="TMW69793.1"/>
    <property type="molecule type" value="Genomic_DNA"/>
</dbReference>
<keyword evidence="2" id="KW-1185">Reference proteome</keyword>
<comment type="caution">
    <text evidence="1">The sequence shown here is derived from an EMBL/GenBank/DDBJ whole genome shotgun (WGS) entry which is preliminary data.</text>
</comment>
<gene>
    <name evidence="1" type="ORF">Poli38472_001949</name>
</gene>
<proteinExistence type="predicted"/>
<evidence type="ECO:0000313" key="1">
    <source>
        <dbReference type="EMBL" id="TMW69793.1"/>
    </source>
</evidence>
<dbReference type="Proteomes" id="UP000794436">
    <property type="component" value="Unassembled WGS sequence"/>
</dbReference>
<reference evidence="1" key="1">
    <citation type="submission" date="2019-03" db="EMBL/GenBank/DDBJ databases">
        <title>Long read genome sequence of the mycoparasitic Pythium oligandrum ATCC 38472 isolated from sugarbeet rhizosphere.</title>
        <authorList>
            <person name="Gaulin E."/>
        </authorList>
    </citation>
    <scope>NUCLEOTIDE SEQUENCE</scope>
    <source>
        <strain evidence="1">ATCC 38472_TT</strain>
    </source>
</reference>
<name>A0A8K1FTP3_PYTOL</name>